<dbReference type="PANTHER" id="PTHR30595:SF6">
    <property type="entry name" value="SCHLAFEN ALBA-2 DOMAIN-CONTAINING PROTEIN"/>
    <property type="match status" value="1"/>
</dbReference>
<dbReference type="GO" id="GO:0005524">
    <property type="term" value="F:ATP binding"/>
    <property type="evidence" value="ECO:0007669"/>
    <property type="project" value="UniProtKB-KW"/>
</dbReference>
<evidence type="ECO:0000313" key="3">
    <source>
        <dbReference type="Proteomes" id="UP000502756"/>
    </source>
</evidence>
<name>A0A6M5Y6M2_9BACT</name>
<evidence type="ECO:0000259" key="1">
    <source>
        <dbReference type="Pfam" id="PF04326"/>
    </source>
</evidence>
<keyword evidence="2" id="KW-0547">Nucleotide-binding</keyword>
<proteinExistence type="predicted"/>
<dbReference type="RefSeq" id="WP_171739354.1">
    <property type="nucleotide sequence ID" value="NZ_CP053435.1"/>
</dbReference>
<evidence type="ECO:0000313" key="2">
    <source>
        <dbReference type="EMBL" id="QJW89515.1"/>
    </source>
</evidence>
<dbReference type="InterPro" id="IPR007421">
    <property type="entry name" value="Schlafen_AlbA_2_dom"/>
</dbReference>
<reference evidence="2 3" key="1">
    <citation type="submission" date="2020-05" db="EMBL/GenBank/DDBJ databases">
        <title>Genome sequencing of Spirosoma sp. TS118.</title>
        <authorList>
            <person name="Lee J.-H."/>
            <person name="Jeong S."/>
            <person name="Zhao L."/>
            <person name="Jung J.-H."/>
            <person name="Kim M.-K."/>
            <person name="Lim S."/>
        </authorList>
    </citation>
    <scope>NUCLEOTIDE SEQUENCE [LARGE SCALE GENOMIC DNA]</scope>
    <source>
        <strain evidence="2 3">TS118</strain>
    </source>
</reference>
<gene>
    <name evidence="2" type="ORF">HNV11_09060</name>
</gene>
<accession>A0A6M5Y6M2</accession>
<feature type="domain" description="Schlafen AlbA-2" evidence="1">
    <location>
        <begin position="18"/>
        <end position="147"/>
    </location>
</feature>
<protein>
    <submittedName>
        <fullName evidence="2">ATP-binding protein</fullName>
    </submittedName>
</protein>
<dbReference type="AlphaFoldDB" id="A0A6M5Y6M2"/>
<dbReference type="Proteomes" id="UP000502756">
    <property type="component" value="Chromosome"/>
</dbReference>
<keyword evidence="3" id="KW-1185">Reference proteome</keyword>
<dbReference type="PANTHER" id="PTHR30595">
    <property type="entry name" value="GLPR-RELATED TRANSCRIPTIONAL REPRESSOR"/>
    <property type="match status" value="1"/>
</dbReference>
<dbReference type="EMBL" id="CP053435">
    <property type="protein sequence ID" value="QJW89515.1"/>
    <property type="molecule type" value="Genomic_DNA"/>
</dbReference>
<keyword evidence="2" id="KW-0067">ATP-binding</keyword>
<sequence length="312" mass="34361">MIKIDIDHTTIDQLPNKENDYFEFKSSKVGANKDSLATKLGAAVSGFANSGGGYFIIGVDENTGNADGGIPLMIGRQPLQDWVDAMIHQLVEPTPKYSIKLIEDSRGRGIIKENAAVLIIGVPESHIGPHMMDGRYYIRAGAHTVPAKHFIVEAIRAKRFSGKPKLSYTFRLKPSDEDILQLGIVAITNAPAFDVIISLDPLPRYLKPRAQDFPIKLPLIDQNNPFFFDVSRYNNSEDSFGNNIALNINYCDLLQNDYNENLTIGIESTPPIVIGNKHNELIKALGAVEKAITKLGSFSGNPKNQNVDKSNL</sequence>
<dbReference type="KEGG" id="stae:HNV11_09060"/>
<dbReference type="Gene3D" id="3.30.950.30">
    <property type="entry name" value="Schlafen, AAA domain"/>
    <property type="match status" value="1"/>
</dbReference>
<dbReference type="Pfam" id="PF04326">
    <property type="entry name" value="SLFN_AlbA_2"/>
    <property type="match status" value="1"/>
</dbReference>
<organism evidence="2 3">
    <name type="scientific">Spirosoma taeanense</name>
    <dbReference type="NCBI Taxonomy" id="2735870"/>
    <lineage>
        <taxon>Bacteria</taxon>
        <taxon>Pseudomonadati</taxon>
        <taxon>Bacteroidota</taxon>
        <taxon>Cytophagia</taxon>
        <taxon>Cytophagales</taxon>
        <taxon>Cytophagaceae</taxon>
        <taxon>Spirosoma</taxon>
    </lineage>
</organism>
<dbReference type="InterPro" id="IPR038461">
    <property type="entry name" value="Schlafen_AlbA_2_dom_sf"/>
</dbReference>